<evidence type="ECO:0000256" key="8">
    <source>
        <dbReference type="ARBA" id="ARBA00023015"/>
    </source>
</evidence>
<keyword evidence="5 13" id="KW-0863">Zinc-finger</keyword>
<dbReference type="OMA" id="YCYCQKL"/>
<evidence type="ECO:0000256" key="1">
    <source>
        <dbReference type="ARBA" id="ARBA00004123"/>
    </source>
</evidence>
<evidence type="ECO:0000256" key="13">
    <source>
        <dbReference type="PROSITE-ProRule" id="PRU00146"/>
    </source>
</evidence>
<keyword evidence="8" id="KW-0805">Transcription regulation</keyword>
<gene>
    <name evidence="17" type="ORF">CC1G_01460</name>
</gene>
<dbReference type="InterPro" id="IPR019786">
    <property type="entry name" value="Zinc_finger_PHD-type_CS"/>
</dbReference>
<dbReference type="GO" id="GO:0006325">
    <property type="term" value="P:chromatin organization"/>
    <property type="evidence" value="ECO:0007669"/>
    <property type="project" value="UniProtKB-KW"/>
</dbReference>
<dbReference type="STRING" id="240176.A8NYX1"/>
<dbReference type="InterPro" id="IPR019787">
    <property type="entry name" value="Znf_PHD-finger"/>
</dbReference>
<comment type="domain">
    <text evidence="14">The PHD-type zinc finger mediates the binding to H3K4me3.</text>
</comment>
<keyword evidence="18" id="KW-1185">Reference proteome</keyword>
<feature type="site" description="Histone H3K4me3 binding" evidence="11">
    <location>
        <position position="290"/>
    </location>
</feature>
<dbReference type="GO" id="GO:0000785">
    <property type="term" value="C:chromatin"/>
    <property type="evidence" value="ECO:0007669"/>
    <property type="project" value="UniProtKB-ARBA"/>
</dbReference>
<feature type="binding site" evidence="12">
    <location>
        <position position="307"/>
    </location>
    <ligand>
        <name>Zn(2+)</name>
        <dbReference type="ChEBI" id="CHEBI:29105"/>
        <label>1</label>
    </ligand>
</feature>
<dbReference type="KEGG" id="cci:CC1G_01460"/>
<dbReference type="PROSITE" id="PS50016">
    <property type="entry name" value="ZF_PHD_2"/>
    <property type="match status" value="1"/>
</dbReference>
<dbReference type="PANTHER" id="PTHR10333">
    <property type="entry name" value="INHIBITOR OF GROWTH PROTEIN"/>
    <property type="match status" value="1"/>
</dbReference>
<feature type="binding site" evidence="12">
    <location>
        <position position="298"/>
    </location>
    <ligand>
        <name>Zn(2+)</name>
        <dbReference type="ChEBI" id="CHEBI:29105"/>
        <label>2</label>
    </ligand>
</feature>
<evidence type="ECO:0000256" key="5">
    <source>
        <dbReference type="ARBA" id="ARBA00022771"/>
    </source>
</evidence>
<feature type="domain" description="PHD-type" evidence="16">
    <location>
        <begin position="277"/>
        <end position="326"/>
    </location>
</feature>
<dbReference type="HOGENOM" id="CLU_031900_2_0_1"/>
<dbReference type="CDD" id="cd16858">
    <property type="entry name" value="ING_ING3_Yng2p"/>
    <property type="match status" value="1"/>
</dbReference>
<evidence type="ECO:0000256" key="12">
    <source>
        <dbReference type="PIRSR" id="PIRSR628651-51"/>
    </source>
</evidence>
<evidence type="ECO:0000256" key="9">
    <source>
        <dbReference type="ARBA" id="ARBA00023163"/>
    </source>
</evidence>
<dbReference type="Gene3D" id="3.30.40.10">
    <property type="entry name" value="Zinc/RING finger domain, C3HC4 (zinc finger)"/>
    <property type="match status" value="1"/>
</dbReference>
<proteinExistence type="inferred from homology"/>
<dbReference type="OrthoDB" id="5411773at2759"/>
<evidence type="ECO:0000256" key="3">
    <source>
        <dbReference type="ARBA" id="ARBA00022604"/>
    </source>
</evidence>
<dbReference type="VEuPathDB" id="FungiDB:CC1G_01460"/>
<dbReference type="Pfam" id="PF12998">
    <property type="entry name" value="ING"/>
    <property type="match status" value="2"/>
</dbReference>
<comment type="similarity">
    <text evidence="2 14">Belongs to the ING family.</text>
</comment>
<feature type="binding site" evidence="12">
    <location>
        <position position="304"/>
    </location>
    <ligand>
        <name>Zn(2+)</name>
        <dbReference type="ChEBI" id="CHEBI:29105"/>
        <label>1</label>
    </ligand>
</feature>
<keyword evidence="7 14" id="KW-0156">Chromatin regulator</keyword>
<evidence type="ECO:0000313" key="17">
    <source>
        <dbReference type="EMBL" id="EAU84464.2"/>
    </source>
</evidence>
<feature type="binding site" evidence="12">
    <location>
        <position position="280"/>
    </location>
    <ligand>
        <name>Zn(2+)</name>
        <dbReference type="ChEBI" id="CHEBI:29105"/>
        <label>1</label>
    </ligand>
</feature>
<comment type="subcellular location">
    <subcellularLocation>
        <location evidence="1 14">Nucleus</location>
    </subcellularLocation>
</comment>
<keyword evidence="9" id="KW-0804">Transcription</keyword>
<feature type="site" description="Histone H3K4me3 binding" evidence="11">
    <location>
        <position position="279"/>
    </location>
</feature>
<dbReference type="RefSeq" id="XP_001837548.2">
    <property type="nucleotide sequence ID" value="XM_001837496.2"/>
</dbReference>
<dbReference type="PANTHER" id="PTHR10333:SF103">
    <property type="entry name" value="INHIBITOR OF GROWTH PROTEIN 3"/>
    <property type="match status" value="1"/>
</dbReference>
<dbReference type="SMART" id="SM00249">
    <property type="entry name" value="PHD"/>
    <property type="match status" value="1"/>
</dbReference>
<evidence type="ECO:0000256" key="4">
    <source>
        <dbReference type="ARBA" id="ARBA00022723"/>
    </source>
</evidence>
<evidence type="ECO:0000256" key="6">
    <source>
        <dbReference type="ARBA" id="ARBA00022833"/>
    </source>
</evidence>
<sequence>MAAVTNSNLEEAANVAAECVSSLDNLPNEVQHILGEIRHLEKRCHVELTIFASPPGRLLTSALNADIVKDQNRYIKHSLRQSNQGGFNATSSQASSGNDGQGNSGNSKAHLPERIAAAYALVEVLNNEKIELAKRLIALLSRAQARLDADVVRVRTLQGEHPEDIQPSLSGGPNPAAQISESLRSALSGTFASADSVSAIRAGTPPATSVPSLHGNKKRRLNGTPSIKLPAPSPVATSARAHSSRHHTKAQVQPEPEVEDVPAEEEYDEGEEEEDLTLYCFCQKQSYGDMIGCDNADCPYQWFHISCVGVKTPLPDKWYCPECQKQRSERRKNRRK</sequence>
<evidence type="ECO:0000256" key="10">
    <source>
        <dbReference type="ARBA" id="ARBA00023242"/>
    </source>
</evidence>
<dbReference type="SMART" id="SM01408">
    <property type="entry name" value="ING"/>
    <property type="match status" value="1"/>
</dbReference>
<feature type="region of interest" description="Disordered" evidence="15">
    <location>
        <begin position="202"/>
        <end position="263"/>
    </location>
</feature>
<evidence type="ECO:0000256" key="15">
    <source>
        <dbReference type="SAM" id="MobiDB-lite"/>
    </source>
</evidence>
<reference evidence="17 18" key="1">
    <citation type="journal article" date="2010" name="Proc. Natl. Acad. Sci. U.S.A.">
        <title>Insights into evolution of multicellular fungi from the assembled chromosomes of the mushroom Coprinopsis cinerea (Coprinus cinereus).</title>
        <authorList>
            <person name="Stajich J.E."/>
            <person name="Wilke S.K."/>
            <person name="Ahren D."/>
            <person name="Au C.H."/>
            <person name="Birren B.W."/>
            <person name="Borodovsky M."/>
            <person name="Burns C."/>
            <person name="Canback B."/>
            <person name="Casselton L.A."/>
            <person name="Cheng C.K."/>
            <person name="Deng J."/>
            <person name="Dietrich F.S."/>
            <person name="Fargo D.C."/>
            <person name="Farman M.L."/>
            <person name="Gathman A.C."/>
            <person name="Goldberg J."/>
            <person name="Guigo R."/>
            <person name="Hoegger P.J."/>
            <person name="Hooker J.B."/>
            <person name="Huggins A."/>
            <person name="James T.Y."/>
            <person name="Kamada T."/>
            <person name="Kilaru S."/>
            <person name="Kodira C."/>
            <person name="Kues U."/>
            <person name="Kupfer D."/>
            <person name="Kwan H.S."/>
            <person name="Lomsadze A."/>
            <person name="Li W."/>
            <person name="Lilly W.W."/>
            <person name="Ma L.J."/>
            <person name="Mackey A.J."/>
            <person name="Manning G."/>
            <person name="Martin F."/>
            <person name="Muraguchi H."/>
            <person name="Natvig D.O."/>
            <person name="Palmerini H."/>
            <person name="Ramesh M.A."/>
            <person name="Rehmeyer C.J."/>
            <person name="Roe B.A."/>
            <person name="Shenoy N."/>
            <person name="Stanke M."/>
            <person name="Ter-Hovhannisyan V."/>
            <person name="Tunlid A."/>
            <person name="Velagapudi R."/>
            <person name="Vision T.J."/>
            <person name="Zeng Q."/>
            <person name="Zolan M.E."/>
            <person name="Pukkila P.J."/>
        </authorList>
    </citation>
    <scope>NUCLEOTIDE SEQUENCE [LARGE SCALE GENOMIC DNA]</scope>
    <source>
        <strain evidence="18">Okayama-7 / 130 / ATCC MYA-4618 / FGSC 9003</strain>
    </source>
</reference>
<dbReference type="EMBL" id="AACS02000005">
    <property type="protein sequence ID" value="EAU84464.2"/>
    <property type="molecule type" value="Genomic_DNA"/>
</dbReference>
<dbReference type="InterPro" id="IPR011011">
    <property type="entry name" value="Znf_FYVE_PHD"/>
</dbReference>
<keyword evidence="4 12" id="KW-0479">Metal-binding</keyword>
<keyword evidence="10 14" id="KW-0539">Nucleus</keyword>
<feature type="binding site" evidence="12">
    <location>
        <position position="293"/>
    </location>
    <ligand>
        <name>Zn(2+)</name>
        <dbReference type="ChEBI" id="CHEBI:29105"/>
        <label>2</label>
    </ligand>
</feature>
<dbReference type="GeneID" id="6014105"/>
<keyword evidence="6 12" id="KW-0862">Zinc</keyword>
<evidence type="ECO:0000313" key="18">
    <source>
        <dbReference type="Proteomes" id="UP000001861"/>
    </source>
</evidence>
<dbReference type="InterPro" id="IPR001965">
    <property type="entry name" value="Znf_PHD"/>
</dbReference>
<feature type="site" description="Histone H3K4me3 binding" evidence="11">
    <location>
        <position position="294"/>
    </location>
</feature>
<accession>A8NYX1</accession>
<dbReference type="Gene3D" id="6.10.140.1740">
    <property type="match status" value="1"/>
</dbReference>
<dbReference type="AlphaFoldDB" id="A8NYX1"/>
<dbReference type="InterPro" id="IPR028651">
    <property type="entry name" value="ING_fam"/>
</dbReference>
<dbReference type="InParanoid" id="A8NYX1"/>
<name>A8NYX1_COPC7</name>
<dbReference type="InterPro" id="IPR024610">
    <property type="entry name" value="ING_N_histone-binding"/>
</dbReference>
<dbReference type="GO" id="GO:0005634">
    <property type="term" value="C:nucleus"/>
    <property type="evidence" value="ECO:0007669"/>
    <property type="project" value="UniProtKB-SubCell"/>
</dbReference>
<evidence type="ECO:0000256" key="7">
    <source>
        <dbReference type="ARBA" id="ARBA00022853"/>
    </source>
</evidence>
<comment type="function">
    <text evidence="14">Component of an histone acetyltransferase complex.</text>
</comment>
<evidence type="ECO:0000256" key="2">
    <source>
        <dbReference type="ARBA" id="ARBA00010210"/>
    </source>
</evidence>
<feature type="binding site" evidence="12">
    <location>
        <position position="320"/>
    </location>
    <ligand>
        <name>Zn(2+)</name>
        <dbReference type="ChEBI" id="CHEBI:29105"/>
        <label>2</label>
    </ligand>
</feature>
<dbReference type="Proteomes" id="UP000001861">
    <property type="component" value="Unassembled WGS sequence"/>
</dbReference>
<evidence type="ECO:0000256" key="11">
    <source>
        <dbReference type="PIRSR" id="PIRSR628651-50"/>
    </source>
</evidence>
<dbReference type="PROSITE" id="PS01359">
    <property type="entry name" value="ZF_PHD_1"/>
    <property type="match status" value="1"/>
</dbReference>
<organism evidence="17 18">
    <name type="scientific">Coprinopsis cinerea (strain Okayama-7 / 130 / ATCC MYA-4618 / FGSC 9003)</name>
    <name type="common">Inky cap fungus</name>
    <name type="synonym">Hormographiella aspergillata</name>
    <dbReference type="NCBI Taxonomy" id="240176"/>
    <lineage>
        <taxon>Eukaryota</taxon>
        <taxon>Fungi</taxon>
        <taxon>Dikarya</taxon>
        <taxon>Basidiomycota</taxon>
        <taxon>Agaricomycotina</taxon>
        <taxon>Agaricomycetes</taxon>
        <taxon>Agaricomycetidae</taxon>
        <taxon>Agaricales</taxon>
        <taxon>Agaricineae</taxon>
        <taxon>Psathyrellaceae</taxon>
        <taxon>Coprinopsis</taxon>
    </lineage>
</organism>
<protein>
    <recommendedName>
        <fullName evidence="14">Chromatin modification-related protein</fullName>
    </recommendedName>
</protein>
<feature type="binding site" evidence="12">
    <location>
        <position position="323"/>
    </location>
    <ligand>
        <name>Zn(2+)</name>
        <dbReference type="ChEBI" id="CHEBI:29105"/>
        <label>2</label>
    </ligand>
</feature>
<comment type="subunit">
    <text evidence="14">Component of an histone acetyltransferase complex. Interacts with H3K4me3 and to a lesser extent with H3K4me2.</text>
</comment>
<feature type="site" description="Histone H3K4me3 binding" evidence="11">
    <location>
        <position position="302"/>
    </location>
</feature>
<dbReference type="SUPFAM" id="SSF57903">
    <property type="entry name" value="FYVE/PHD zinc finger"/>
    <property type="match status" value="1"/>
</dbReference>
<comment type="caution">
    <text evidence="17">The sequence shown here is derived from an EMBL/GenBank/DDBJ whole genome shotgun (WGS) entry which is preliminary data.</text>
</comment>
<dbReference type="CDD" id="cd15505">
    <property type="entry name" value="PHD_ING"/>
    <property type="match status" value="1"/>
</dbReference>
<dbReference type="FunCoup" id="A8NYX1">
    <property type="interactions" value="114"/>
</dbReference>
<feature type="binding site" evidence="12">
    <location>
        <position position="282"/>
    </location>
    <ligand>
        <name>Zn(2+)</name>
        <dbReference type="ChEBI" id="CHEBI:29105"/>
        <label>1</label>
    </ligand>
</feature>
<feature type="region of interest" description="Disordered" evidence="15">
    <location>
        <begin position="80"/>
        <end position="108"/>
    </location>
</feature>
<dbReference type="eggNOG" id="KOG1973">
    <property type="taxonomic scope" value="Eukaryota"/>
</dbReference>
<evidence type="ECO:0000259" key="16">
    <source>
        <dbReference type="PROSITE" id="PS50016"/>
    </source>
</evidence>
<feature type="compositionally biased region" description="Polar residues" evidence="15">
    <location>
        <begin position="80"/>
        <end position="90"/>
    </location>
</feature>
<evidence type="ECO:0000256" key="14">
    <source>
        <dbReference type="RuleBase" id="RU361213"/>
    </source>
</evidence>
<keyword evidence="3" id="KW-0341">Growth regulation</keyword>
<dbReference type="GO" id="GO:0008270">
    <property type="term" value="F:zinc ion binding"/>
    <property type="evidence" value="ECO:0007669"/>
    <property type="project" value="UniProtKB-KW"/>
</dbReference>
<dbReference type="InterPro" id="IPR013083">
    <property type="entry name" value="Znf_RING/FYVE/PHD"/>
</dbReference>